<feature type="signal peptide" evidence="1">
    <location>
        <begin position="1"/>
        <end position="29"/>
    </location>
</feature>
<dbReference type="Gene3D" id="3.40.1260.10">
    <property type="entry name" value="DsrEFH-like"/>
    <property type="match status" value="1"/>
</dbReference>
<evidence type="ECO:0000313" key="2">
    <source>
        <dbReference type="EMBL" id="MEK9501037.1"/>
    </source>
</evidence>
<comment type="caution">
    <text evidence="2">The sequence shown here is derived from an EMBL/GenBank/DDBJ whole genome shotgun (WGS) entry which is preliminary data.</text>
</comment>
<dbReference type="InterPro" id="IPR003787">
    <property type="entry name" value="Sulphur_relay_DsrE/F-like"/>
</dbReference>
<protein>
    <submittedName>
        <fullName evidence="2">DsrE family protein</fullName>
    </submittedName>
</protein>
<dbReference type="EMBL" id="JBBHLI010000004">
    <property type="protein sequence ID" value="MEK9501037.1"/>
    <property type="molecule type" value="Genomic_DNA"/>
</dbReference>
<sequence length="192" mass="20260">MPNATLRVPRSLLTLAVAGALALPAALSAQRPEMQASGPRIQSNGPTFEVANPSFTAPEGHIYKAVFEIAAGDNGSEQVQPELTTVARFLNLHARHGVPDDQVQVAAVFHGPAYAALLTDEAYAERHDGKANPTRDLVRELLDAGVPLVLCGQTAGGRGVTQEDLVPGAQIALSAMTALNVFLAQGYQFNPW</sequence>
<evidence type="ECO:0000256" key="1">
    <source>
        <dbReference type="SAM" id="SignalP"/>
    </source>
</evidence>
<dbReference type="PANTHER" id="PTHR37691:SF1">
    <property type="entry name" value="BLR3518 PROTEIN"/>
    <property type="match status" value="1"/>
</dbReference>
<dbReference type="PANTHER" id="PTHR37691">
    <property type="entry name" value="BLR3518 PROTEIN"/>
    <property type="match status" value="1"/>
</dbReference>
<dbReference type="Proteomes" id="UP001484239">
    <property type="component" value="Unassembled WGS sequence"/>
</dbReference>
<dbReference type="SUPFAM" id="SSF75169">
    <property type="entry name" value="DsrEFH-like"/>
    <property type="match status" value="1"/>
</dbReference>
<keyword evidence="3" id="KW-1185">Reference proteome</keyword>
<evidence type="ECO:0000313" key="3">
    <source>
        <dbReference type="Proteomes" id="UP001484239"/>
    </source>
</evidence>
<dbReference type="InterPro" id="IPR027396">
    <property type="entry name" value="DsrEFH-like"/>
</dbReference>
<organism evidence="2 3">
    <name type="scientific">Gaopeijia maritima</name>
    <dbReference type="NCBI Taxonomy" id="3119007"/>
    <lineage>
        <taxon>Bacteria</taxon>
        <taxon>Pseudomonadati</taxon>
        <taxon>Gemmatimonadota</taxon>
        <taxon>Longimicrobiia</taxon>
        <taxon>Gaopeijiales</taxon>
        <taxon>Gaopeijiaceae</taxon>
        <taxon>Gaopeijia</taxon>
    </lineage>
</organism>
<gene>
    <name evidence="2" type="ORF">WI372_08615</name>
</gene>
<accession>A0ABU9EAD5</accession>
<feature type="chain" id="PRO_5047221353" evidence="1">
    <location>
        <begin position="30"/>
        <end position="192"/>
    </location>
</feature>
<dbReference type="Pfam" id="PF02635">
    <property type="entry name" value="DsrE"/>
    <property type="match status" value="1"/>
</dbReference>
<proteinExistence type="predicted"/>
<dbReference type="RefSeq" id="WP_405277027.1">
    <property type="nucleotide sequence ID" value="NZ_CP144380.1"/>
</dbReference>
<keyword evidence="1" id="KW-0732">Signal</keyword>
<reference evidence="2 3" key="1">
    <citation type="submission" date="2024-02" db="EMBL/GenBank/DDBJ databases">
        <title>A novel Gemmatimonadota bacterium.</title>
        <authorList>
            <person name="Du Z.-J."/>
            <person name="Ye Y.-Q."/>
        </authorList>
    </citation>
    <scope>NUCLEOTIDE SEQUENCE [LARGE SCALE GENOMIC DNA]</scope>
    <source>
        <strain evidence="2 3">DH-20</strain>
    </source>
</reference>
<name>A0ABU9EAD5_9BACT</name>